<evidence type="ECO:0000313" key="2">
    <source>
        <dbReference type="Proteomes" id="UP001311915"/>
    </source>
</evidence>
<reference evidence="1 2" key="1">
    <citation type="submission" date="2023-10" db="EMBL/GenBank/DDBJ databases">
        <title>Genome-Wide Identification Analysis in wild type Solanum Pinnatisectum Reveals Some Genes Defensing Phytophthora Infestans.</title>
        <authorList>
            <person name="Sun C."/>
        </authorList>
    </citation>
    <scope>NUCLEOTIDE SEQUENCE [LARGE SCALE GENOMIC DNA]</scope>
    <source>
        <strain evidence="1">LQN</strain>
        <tissue evidence="1">Leaf</tissue>
    </source>
</reference>
<comment type="caution">
    <text evidence="1">The sequence shown here is derived from an EMBL/GenBank/DDBJ whole genome shotgun (WGS) entry which is preliminary data.</text>
</comment>
<protein>
    <recommendedName>
        <fullName evidence="3">RNase H type-1 domain-containing protein</fullName>
    </recommendedName>
</protein>
<keyword evidence="2" id="KW-1185">Reference proteome</keyword>
<accession>A0AAV9LMN8</accession>
<evidence type="ECO:0008006" key="3">
    <source>
        <dbReference type="Google" id="ProtNLM"/>
    </source>
</evidence>
<dbReference type="Proteomes" id="UP001311915">
    <property type="component" value="Unassembled WGS sequence"/>
</dbReference>
<name>A0AAV9LMN8_9SOLN</name>
<dbReference type="AlphaFoldDB" id="A0AAV9LMN8"/>
<dbReference type="EMBL" id="JAWPEI010000005">
    <property type="protein sequence ID" value="KAK4727000.1"/>
    <property type="molecule type" value="Genomic_DNA"/>
</dbReference>
<gene>
    <name evidence="1" type="ORF">R3W88_031917</name>
</gene>
<organism evidence="1 2">
    <name type="scientific">Solanum pinnatisectum</name>
    <name type="common">tansyleaf nightshade</name>
    <dbReference type="NCBI Taxonomy" id="50273"/>
    <lineage>
        <taxon>Eukaryota</taxon>
        <taxon>Viridiplantae</taxon>
        <taxon>Streptophyta</taxon>
        <taxon>Embryophyta</taxon>
        <taxon>Tracheophyta</taxon>
        <taxon>Spermatophyta</taxon>
        <taxon>Magnoliopsida</taxon>
        <taxon>eudicotyledons</taxon>
        <taxon>Gunneridae</taxon>
        <taxon>Pentapetalae</taxon>
        <taxon>asterids</taxon>
        <taxon>lamiids</taxon>
        <taxon>Solanales</taxon>
        <taxon>Solanaceae</taxon>
        <taxon>Solanoideae</taxon>
        <taxon>Solaneae</taxon>
        <taxon>Solanum</taxon>
    </lineage>
</organism>
<sequence length="96" mass="11415">MIEGHQKIPWEMAEKIEEVKEIASQIIVLFNHIFIETNQLADFIKNTTINQEDMKQFYSFNQQPSLGRKILNMYKNQIPTIRVRIKSINNNHKIQT</sequence>
<evidence type="ECO:0000313" key="1">
    <source>
        <dbReference type="EMBL" id="KAK4727000.1"/>
    </source>
</evidence>
<proteinExistence type="predicted"/>